<dbReference type="Proteomes" id="UP001163255">
    <property type="component" value="Chromosome"/>
</dbReference>
<dbReference type="InterPro" id="IPR035958">
    <property type="entry name" value="SecB-like_sf"/>
</dbReference>
<organism evidence="1 2">
    <name type="scientific">Endozoicomonas euniceicola</name>
    <dbReference type="NCBI Taxonomy" id="1234143"/>
    <lineage>
        <taxon>Bacteria</taxon>
        <taxon>Pseudomonadati</taxon>
        <taxon>Pseudomonadota</taxon>
        <taxon>Gammaproteobacteria</taxon>
        <taxon>Oceanospirillales</taxon>
        <taxon>Endozoicomonadaceae</taxon>
        <taxon>Endozoicomonas</taxon>
    </lineage>
</organism>
<dbReference type="EMBL" id="CP103300">
    <property type="protein sequence ID" value="UYM17567.1"/>
    <property type="molecule type" value="Genomic_DNA"/>
</dbReference>
<proteinExistence type="predicted"/>
<accession>A0ABY6GYA8</accession>
<gene>
    <name evidence="1" type="ORF">NX720_06535</name>
</gene>
<dbReference type="RefSeq" id="WP_262600188.1">
    <property type="nucleotide sequence ID" value="NZ_CP103300.1"/>
</dbReference>
<evidence type="ECO:0008006" key="3">
    <source>
        <dbReference type="Google" id="ProtNLM"/>
    </source>
</evidence>
<evidence type="ECO:0000313" key="1">
    <source>
        <dbReference type="EMBL" id="UYM17567.1"/>
    </source>
</evidence>
<name>A0ABY6GYA8_9GAMM</name>
<evidence type="ECO:0000313" key="2">
    <source>
        <dbReference type="Proteomes" id="UP001163255"/>
    </source>
</evidence>
<reference evidence="1" key="1">
    <citation type="submission" date="2022-10" db="EMBL/GenBank/DDBJ databases">
        <title>Completed Genome Sequence of two octocoral isolated bacterium, Endozoicomonas euniceicola EF212T and Endozoicomonas gorgoniicola PS125T.</title>
        <authorList>
            <person name="Chiou Y.-J."/>
            <person name="Chen Y.-H."/>
        </authorList>
    </citation>
    <scope>NUCLEOTIDE SEQUENCE</scope>
    <source>
        <strain evidence="1">EF212</strain>
    </source>
</reference>
<keyword evidence="2" id="KW-1185">Reference proteome</keyword>
<sequence length="155" mass="17829">MVNDEALKQAVKALEINSVSLFSANCWMAEQFFPAYDPAIENLQIQSKHLVSRTEQIDFEDDDGLKARIVRFYADVGSRMMLPVNGELEQKALIEATFVAEYEMLDPELSAEAIEAFATRNVMFNVWPYWREYLTSTCSRMQLPRIQVPFFKTAS</sequence>
<dbReference type="SUPFAM" id="SSF54611">
    <property type="entry name" value="SecB-like"/>
    <property type="match status" value="1"/>
</dbReference>
<protein>
    <recommendedName>
        <fullName evidence="3">Preprotein translocase subunit SecB</fullName>
    </recommendedName>
</protein>